<comment type="caution">
    <text evidence="7">The sequence shown here is derived from an EMBL/GenBank/DDBJ whole genome shotgun (WGS) entry which is preliminary data.</text>
</comment>
<dbReference type="Pfam" id="PF01642">
    <property type="entry name" value="MM_CoA_mutase"/>
    <property type="match status" value="1"/>
</dbReference>
<evidence type="ECO:0000313" key="7">
    <source>
        <dbReference type="EMBL" id="GGB57009.1"/>
    </source>
</evidence>
<dbReference type="InterPro" id="IPR006099">
    <property type="entry name" value="MeMalonylCoA_mutase_a/b_cat"/>
</dbReference>
<dbReference type="PANTHER" id="PTHR48101">
    <property type="entry name" value="METHYLMALONYL-COA MUTASE, MITOCHONDRIAL-RELATED"/>
    <property type="match status" value="1"/>
</dbReference>
<dbReference type="Proteomes" id="UP000628854">
    <property type="component" value="Unassembled WGS sequence"/>
</dbReference>
<dbReference type="InterPro" id="IPR016176">
    <property type="entry name" value="Cbl-dep_enz_cat"/>
</dbReference>
<dbReference type="InterPro" id="IPR036724">
    <property type="entry name" value="Cobalamin-bd_sf"/>
</dbReference>
<evidence type="ECO:0000256" key="5">
    <source>
        <dbReference type="ARBA" id="ARBA00023285"/>
    </source>
</evidence>
<sequence>MADSFLSLSAGFEDATEAQWLAEVEKALKGGGIERITRQSDDGISIRPLYRESDFPSSTDPLGAPGTAPYLRGASAEPDAFLPWDIRQTFTHPDPSETNAEILRDLERGVASVEIAVDCTGKDGVAIHDGATLAAALNGVQADIATIALDHRGKGSGTSIAGLLALWGEENGASEKLKFAFNIDPIGLLMRTGHVEGGIDAAFVRTAELSRLLCLRYPKSTTLRVDARAVHEAGGSEAQELGVLIAHAVDTMRRLDKASYDVNAFPAQTVFTVATGANYGLEIAKLRAARRLWARVLDAMDLDVEPMKLQAVSSARMLTRYDAWTNMLRNTAACFAGSVGGADIVTVRAFNEALGIPEELGRRTARNTQIIAMEESRLGRIADPAGGSWFEETLADDLASAAWKEFQAIEAEGGLVQSLIDGKLQGRIADMREARFTSIAKRKVPITGVSEFPLLDADDAPVAETGFESSATSVSSEGLHSFLKDLPEKDGADTTAEPLEPIHLARDFEALRDRANAHETAKGIRPAVFIATLGPLAEHNARVDFARNLFAAGGIEGKEAPSLPETADDIAAGFKASGCHIAVICGSDKRYETKAADAARALKKAGAQRVFIAGKFEAAYSDTNIFMGCDAVEVLELAQAELGVAK</sequence>
<comment type="similarity">
    <text evidence="2">Belongs to the methylmalonyl-CoA mutase family.</text>
</comment>
<keyword evidence="5" id="KW-0170">Cobalt</keyword>
<evidence type="ECO:0000256" key="3">
    <source>
        <dbReference type="ARBA" id="ARBA00022628"/>
    </source>
</evidence>
<keyword evidence="8" id="KW-1185">Reference proteome</keyword>
<evidence type="ECO:0000259" key="6">
    <source>
        <dbReference type="Pfam" id="PF01642"/>
    </source>
</evidence>
<comment type="cofactor">
    <cofactor evidence="1">
        <name>adenosylcob(III)alamin</name>
        <dbReference type="ChEBI" id="CHEBI:18408"/>
    </cofactor>
</comment>
<evidence type="ECO:0000256" key="2">
    <source>
        <dbReference type="ARBA" id="ARBA00008465"/>
    </source>
</evidence>
<proteinExistence type="inferred from homology"/>
<dbReference type="SUPFAM" id="SSF51703">
    <property type="entry name" value="Cobalamin (vitamin B12)-dependent enzymes"/>
    <property type="match status" value="1"/>
</dbReference>
<gene>
    <name evidence="7" type="ORF">GCM10011503_01720</name>
</gene>
<dbReference type="RefSeq" id="WP_084394036.1">
    <property type="nucleotide sequence ID" value="NZ_BMKF01000001.1"/>
</dbReference>
<dbReference type="Gene3D" id="3.20.20.240">
    <property type="entry name" value="Methylmalonyl-CoA mutase"/>
    <property type="match status" value="1"/>
</dbReference>
<evidence type="ECO:0000256" key="1">
    <source>
        <dbReference type="ARBA" id="ARBA00001922"/>
    </source>
</evidence>
<name>A0ABQ1J3E1_9PROT</name>
<dbReference type="SUPFAM" id="SSF52242">
    <property type="entry name" value="Cobalamin (vitamin B12)-binding domain"/>
    <property type="match status" value="1"/>
</dbReference>
<evidence type="ECO:0000313" key="8">
    <source>
        <dbReference type="Proteomes" id="UP000628854"/>
    </source>
</evidence>
<feature type="domain" description="Methylmalonyl-CoA mutase alpha/beta chain catalytic" evidence="6">
    <location>
        <begin position="41"/>
        <end position="462"/>
    </location>
</feature>
<dbReference type="Gene3D" id="3.40.50.280">
    <property type="entry name" value="Cobalamin-binding domain"/>
    <property type="match status" value="1"/>
</dbReference>
<accession>A0ABQ1J3E1</accession>
<keyword evidence="3" id="KW-0846">Cobalamin</keyword>
<keyword evidence="4" id="KW-0413">Isomerase</keyword>
<reference evidence="8" key="1">
    <citation type="journal article" date="2019" name="Int. J. Syst. Evol. Microbiol.">
        <title>The Global Catalogue of Microorganisms (GCM) 10K type strain sequencing project: providing services to taxonomists for standard genome sequencing and annotation.</title>
        <authorList>
            <consortium name="The Broad Institute Genomics Platform"/>
            <consortium name="The Broad Institute Genome Sequencing Center for Infectious Disease"/>
            <person name="Wu L."/>
            <person name="Ma J."/>
        </authorList>
    </citation>
    <scope>NUCLEOTIDE SEQUENCE [LARGE SCALE GENOMIC DNA]</scope>
    <source>
        <strain evidence="8">CGMCC 1.15928</strain>
    </source>
</reference>
<organism evidence="7 8">
    <name type="scientific">Henriciella pelagia</name>
    <dbReference type="NCBI Taxonomy" id="1977912"/>
    <lineage>
        <taxon>Bacteria</taxon>
        <taxon>Pseudomonadati</taxon>
        <taxon>Pseudomonadota</taxon>
        <taxon>Alphaproteobacteria</taxon>
        <taxon>Hyphomonadales</taxon>
        <taxon>Hyphomonadaceae</taxon>
        <taxon>Henriciella</taxon>
    </lineage>
</organism>
<dbReference type="EMBL" id="BMKF01000001">
    <property type="protein sequence ID" value="GGB57009.1"/>
    <property type="molecule type" value="Genomic_DNA"/>
</dbReference>
<dbReference type="PANTHER" id="PTHR48101:SF4">
    <property type="entry name" value="METHYLMALONYL-COA MUTASE, MITOCHONDRIAL"/>
    <property type="match status" value="1"/>
</dbReference>
<protein>
    <submittedName>
        <fullName evidence="7">Methylmalonyl-CoA mutase</fullName>
    </submittedName>
</protein>
<evidence type="ECO:0000256" key="4">
    <source>
        <dbReference type="ARBA" id="ARBA00023235"/>
    </source>
</evidence>